<protein>
    <submittedName>
        <fullName evidence="4">Inositol hexakisphosphate and diphosphoinositol-pentakisphosphate kinase VIP2-like protein isoform X1</fullName>
    </submittedName>
</protein>
<dbReference type="InterPro" id="IPR037446">
    <property type="entry name" value="His_Pase_VIP1"/>
</dbReference>
<dbReference type="Gene3D" id="3.30.470.20">
    <property type="entry name" value="ATP-grasp fold, B domain"/>
    <property type="match status" value="1"/>
</dbReference>
<evidence type="ECO:0000313" key="4">
    <source>
        <dbReference type="EMBL" id="GJS93621.1"/>
    </source>
</evidence>
<dbReference type="Gene3D" id="3.40.50.11950">
    <property type="match status" value="1"/>
</dbReference>
<dbReference type="Pfam" id="PF18086">
    <property type="entry name" value="PPIP5K2_N"/>
    <property type="match status" value="1"/>
</dbReference>
<accession>A0ABQ4ZWH3</accession>
<organism evidence="4 5">
    <name type="scientific">Tanacetum coccineum</name>
    <dbReference type="NCBI Taxonomy" id="301880"/>
    <lineage>
        <taxon>Eukaryota</taxon>
        <taxon>Viridiplantae</taxon>
        <taxon>Streptophyta</taxon>
        <taxon>Embryophyta</taxon>
        <taxon>Tracheophyta</taxon>
        <taxon>Spermatophyta</taxon>
        <taxon>Magnoliopsida</taxon>
        <taxon>eudicotyledons</taxon>
        <taxon>Gunneridae</taxon>
        <taxon>Pentapetalae</taxon>
        <taxon>asterids</taxon>
        <taxon>campanulids</taxon>
        <taxon>Asterales</taxon>
        <taxon>Asteraceae</taxon>
        <taxon>Asteroideae</taxon>
        <taxon>Anthemideae</taxon>
        <taxon>Anthemidinae</taxon>
        <taxon>Tanacetum</taxon>
    </lineage>
</organism>
<dbReference type="EMBL" id="BQNB010011670">
    <property type="protein sequence ID" value="GJS93621.1"/>
    <property type="molecule type" value="Genomic_DNA"/>
</dbReference>
<dbReference type="Proteomes" id="UP001151760">
    <property type="component" value="Unassembled WGS sequence"/>
</dbReference>
<comment type="catalytic activity">
    <reaction evidence="2">
        <text>1D-myo-inositol hexakisphosphate + ATP = 1-diphospho-1D-myo-inositol 2,3,4,5,6-pentakisphosphate + ADP</text>
        <dbReference type="Rhea" id="RHEA:37459"/>
        <dbReference type="ChEBI" id="CHEBI:30616"/>
        <dbReference type="ChEBI" id="CHEBI:58130"/>
        <dbReference type="ChEBI" id="CHEBI:74946"/>
        <dbReference type="ChEBI" id="CHEBI:456216"/>
        <dbReference type="EC" id="2.7.4.24"/>
    </reaction>
    <physiologicalReaction direction="left-to-right" evidence="2">
        <dbReference type="Rhea" id="RHEA:37460"/>
    </physiologicalReaction>
</comment>
<evidence type="ECO:0000259" key="3">
    <source>
        <dbReference type="Pfam" id="PF18086"/>
    </source>
</evidence>
<reference evidence="4" key="2">
    <citation type="submission" date="2022-01" db="EMBL/GenBank/DDBJ databases">
        <authorList>
            <person name="Yamashiro T."/>
            <person name="Shiraishi A."/>
            <person name="Satake H."/>
            <person name="Nakayama K."/>
        </authorList>
    </citation>
    <scope>NUCLEOTIDE SEQUENCE</scope>
</reference>
<evidence type="ECO:0000256" key="1">
    <source>
        <dbReference type="ARBA" id="ARBA00033696"/>
    </source>
</evidence>
<dbReference type="PANTHER" id="PTHR12750">
    <property type="entry name" value="DIPHOSPHOINOSITOL PENTAKISPHOSPHATE KINASE"/>
    <property type="match status" value="1"/>
</dbReference>
<dbReference type="InterPro" id="IPR040557">
    <property type="entry name" value="VIP1_N"/>
</dbReference>
<evidence type="ECO:0000256" key="2">
    <source>
        <dbReference type="ARBA" id="ARBA00034629"/>
    </source>
</evidence>
<keyword evidence="5" id="KW-1185">Reference proteome</keyword>
<evidence type="ECO:0000313" key="5">
    <source>
        <dbReference type="Proteomes" id="UP001151760"/>
    </source>
</evidence>
<sequence length="384" mass="44171">MNESDDVDMRIKIGVCVMEKKVKCGLEAFSAPMGEILERLQAFGEFEIIHFGDKVILEEPVERWPTCDCLIAFHSSGYPLEKAEAYAALRKPFLVNELEKQHLLHDRRKVYEYTRGKQSRGFRDTPTLTGATVTTDAPLSFTSPPPNHRLLLCLQSPRRFIIRIDGLSRVLIPKPIVMALLGDVVRFLSSDVNVVHSYAASWSVRMVVGVVRGGRRWSSGGNLVLGDTSIQCLELYGIPVPRYALVNRERPYQELDYFVEEEDFVEVHGQRFWKPFVEKPIHGDDHRIMIYYPSSAGGGMKELFRKVGNRSSEFHSEVRRVRRENSYIYEEFMPTGGTDVKVMYILYFMEVFYSFSGLYNLNVWLVLCDIYDAWILISQILLVT</sequence>
<reference evidence="4" key="1">
    <citation type="journal article" date="2022" name="Int. J. Mol. Sci.">
        <title>Draft Genome of Tanacetum Coccineum: Genomic Comparison of Closely Related Tanacetum-Family Plants.</title>
        <authorList>
            <person name="Yamashiro T."/>
            <person name="Shiraishi A."/>
            <person name="Nakayama K."/>
            <person name="Satake H."/>
        </authorList>
    </citation>
    <scope>NUCLEOTIDE SEQUENCE</scope>
</reference>
<comment type="caution">
    <text evidence="4">The sequence shown here is derived from an EMBL/GenBank/DDBJ whole genome shotgun (WGS) entry which is preliminary data.</text>
</comment>
<feature type="domain" description="VIP1 N-terminal" evidence="3">
    <location>
        <begin position="11"/>
        <end position="106"/>
    </location>
</feature>
<comment type="catalytic activity">
    <reaction evidence="1">
        <text>5-diphospho-1D-myo-inositol 1,2,3,4,6-pentakisphosphate + ATP + H(+) = 1,5-bis(diphospho)-1D-myo-inositol 2,3,4,6-tetrakisphosphate + ADP</text>
        <dbReference type="Rhea" id="RHEA:10276"/>
        <dbReference type="ChEBI" id="CHEBI:15378"/>
        <dbReference type="ChEBI" id="CHEBI:30616"/>
        <dbReference type="ChEBI" id="CHEBI:58628"/>
        <dbReference type="ChEBI" id="CHEBI:77983"/>
        <dbReference type="ChEBI" id="CHEBI:456216"/>
        <dbReference type="EC" id="2.7.4.24"/>
    </reaction>
    <physiologicalReaction direction="left-to-right" evidence="1">
        <dbReference type="Rhea" id="RHEA:10277"/>
    </physiologicalReaction>
</comment>
<proteinExistence type="predicted"/>
<name>A0ABQ4ZWH3_9ASTR</name>
<dbReference type="PANTHER" id="PTHR12750:SF9">
    <property type="entry name" value="INOSITOL HEXAKISPHOSPHATE AND DIPHOSPHOINOSITOL-PENTAKISPHOSPHATE KINASE"/>
    <property type="match status" value="1"/>
</dbReference>
<gene>
    <name evidence="4" type="ORF">Tco_0800589</name>
</gene>